<dbReference type="Pfam" id="PF00072">
    <property type="entry name" value="Response_reg"/>
    <property type="match status" value="1"/>
</dbReference>
<reference evidence="4" key="1">
    <citation type="submission" date="2020-12" db="EMBL/GenBank/DDBJ databases">
        <title>Hymenobacter sp.</title>
        <authorList>
            <person name="Kim M.K."/>
        </authorList>
    </citation>
    <scope>NUCLEOTIDE SEQUENCE [LARGE SCALE GENOMIC DNA]</scope>
    <source>
        <strain evidence="4">BT325</strain>
    </source>
</reference>
<dbReference type="PANTHER" id="PTHR45566">
    <property type="entry name" value="HTH-TYPE TRANSCRIPTIONAL REGULATOR YHJB-RELATED"/>
    <property type="match status" value="1"/>
</dbReference>
<protein>
    <submittedName>
        <fullName evidence="3">Response regulator transcription factor</fullName>
    </submittedName>
</protein>
<dbReference type="InterPro" id="IPR001789">
    <property type="entry name" value="Sig_transdc_resp-reg_receiver"/>
</dbReference>
<dbReference type="CDD" id="cd17535">
    <property type="entry name" value="REC_NarL-like"/>
    <property type="match status" value="1"/>
</dbReference>
<feature type="domain" description="Response regulatory" evidence="2">
    <location>
        <begin position="6"/>
        <end position="121"/>
    </location>
</feature>
<dbReference type="InterPro" id="IPR011006">
    <property type="entry name" value="CheY-like_superfamily"/>
</dbReference>
<keyword evidence="4" id="KW-1185">Reference proteome</keyword>
<dbReference type="SUPFAM" id="SSF52172">
    <property type="entry name" value="CheY-like"/>
    <property type="match status" value="1"/>
</dbReference>
<evidence type="ECO:0000313" key="3">
    <source>
        <dbReference type="EMBL" id="MBJ6126937.1"/>
    </source>
</evidence>
<comment type="caution">
    <text evidence="3">The sequence shown here is derived from an EMBL/GenBank/DDBJ whole genome shotgun (WGS) entry which is preliminary data.</text>
</comment>
<dbReference type="SMART" id="SM00448">
    <property type="entry name" value="REC"/>
    <property type="match status" value="1"/>
</dbReference>
<dbReference type="PROSITE" id="PS50110">
    <property type="entry name" value="RESPONSE_REGULATORY"/>
    <property type="match status" value="1"/>
</dbReference>
<keyword evidence="1" id="KW-0597">Phosphoprotein</keyword>
<dbReference type="EMBL" id="JAELXT010000018">
    <property type="protein sequence ID" value="MBJ6126937.1"/>
    <property type="molecule type" value="Genomic_DNA"/>
</dbReference>
<dbReference type="InterPro" id="IPR058245">
    <property type="entry name" value="NreC/VraR/RcsB-like_REC"/>
</dbReference>
<dbReference type="Proteomes" id="UP000620670">
    <property type="component" value="Unassembled WGS sequence"/>
</dbReference>
<name>A0ABS0Y3S1_9HYPH</name>
<organism evidence="3 4">
    <name type="scientific">Microvirga splendida</name>
    <dbReference type="NCBI Taxonomy" id="2795727"/>
    <lineage>
        <taxon>Bacteria</taxon>
        <taxon>Pseudomonadati</taxon>
        <taxon>Pseudomonadota</taxon>
        <taxon>Alphaproteobacteria</taxon>
        <taxon>Hyphomicrobiales</taxon>
        <taxon>Methylobacteriaceae</taxon>
        <taxon>Microvirga</taxon>
    </lineage>
</organism>
<proteinExistence type="predicted"/>
<evidence type="ECO:0000259" key="2">
    <source>
        <dbReference type="PROSITE" id="PS50110"/>
    </source>
</evidence>
<dbReference type="InterPro" id="IPR051015">
    <property type="entry name" value="EvgA-like"/>
</dbReference>
<gene>
    <name evidence="3" type="ORF">JAO75_16145</name>
</gene>
<feature type="modified residue" description="4-aspartylphosphate" evidence="1">
    <location>
        <position position="57"/>
    </location>
</feature>
<evidence type="ECO:0000256" key="1">
    <source>
        <dbReference type="PROSITE-ProRule" id="PRU00169"/>
    </source>
</evidence>
<dbReference type="PANTHER" id="PTHR45566:SF2">
    <property type="entry name" value="NARL SUBFAMILY"/>
    <property type="match status" value="1"/>
</dbReference>
<accession>A0ABS0Y3S1</accession>
<dbReference type="Gene3D" id="3.40.50.2300">
    <property type="match status" value="1"/>
</dbReference>
<evidence type="ECO:0000313" key="4">
    <source>
        <dbReference type="Proteomes" id="UP000620670"/>
    </source>
</evidence>
<dbReference type="RefSeq" id="WP_199050162.1">
    <property type="nucleotide sequence ID" value="NZ_JAELXT010000018.1"/>
</dbReference>
<sequence>MADKTRIVVVDDHALLRAGLVRALALDSMIEIVGEGASAADAIELARIHDPDLILLDISMPGNGIEAARAIRDLPNPPRVVMLTVSADDDDVVRALEAGAVGYILKGIDARDIIMAVTSVKADGSFISPDLALRLLSNNTRVQAGPHAAAAKQIRGEFEGSVELH</sequence>